<dbReference type="OrthoDB" id="5211263at2759"/>
<feature type="region of interest" description="Disordered" evidence="1">
    <location>
        <begin position="297"/>
        <end position="343"/>
    </location>
</feature>
<keyword evidence="2" id="KW-1133">Transmembrane helix</keyword>
<feature type="transmembrane region" description="Helical" evidence="2">
    <location>
        <begin position="63"/>
        <end position="84"/>
    </location>
</feature>
<gene>
    <name evidence="3" type="ORF">TPAR_04269</name>
</gene>
<dbReference type="AlphaFoldDB" id="A0A2S4KZE6"/>
<reference evidence="3 4" key="1">
    <citation type="submission" date="2018-01" db="EMBL/GenBank/DDBJ databases">
        <title>Harnessing the power of phylogenomics to disentangle the directionality and signatures of interkingdom host jumping in the parasitic fungal genus Tolypocladium.</title>
        <authorList>
            <person name="Quandt C.A."/>
            <person name="Patterson W."/>
            <person name="Spatafora J.W."/>
        </authorList>
    </citation>
    <scope>NUCLEOTIDE SEQUENCE [LARGE SCALE GENOMIC DNA]</scope>
    <source>
        <strain evidence="3 4">NRBC 100945</strain>
    </source>
</reference>
<feature type="transmembrane region" description="Helical" evidence="2">
    <location>
        <begin position="21"/>
        <end position="43"/>
    </location>
</feature>
<evidence type="ECO:0000256" key="2">
    <source>
        <dbReference type="SAM" id="Phobius"/>
    </source>
</evidence>
<proteinExistence type="predicted"/>
<dbReference type="EMBL" id="PKSG01000434">
    <property type="protein sequence ID" value="POR35562.1"/>
    <property type="molecule type" value="Genomic_DNA"/>
</dbReference>
<keyword evidence="2" id="KW-0472">Membrane</keyword>
<dbReference type="Proteomes" id="UP000237481">
    <property type="component" value="Unassembled WGS sequence"/>
</dbReference>
<name>A0A2S4KZE6_9HYPO</name>
<accession>A0A2S4KZE6</accession>
<protein>
    <submittedName>
        <fullName evidence="3">Uncharacterized protein</fullName>
    </submittedName>
</protein>
<sequence length="343" mass="38164">MANHRAVAQFDRAKWRLALLGPLWALQLLLATSMMGLFSWRLGDTVKHYDDREQEGKTPTIEFVWEATNIAMSFITALCTFFEIGKFVAESLTPWTMLFTHVVKLTCASAILALDVVIYVQRSEAHYSLVGLGMDVALIITSVALTIYAVLTYRRLSAYDDYARPVNVKGYGFNDGLDRDCSYSSRLSIRNSIDKRASIGSSRLSIGSASNEPVHLQTMERTPSLYSHQRDTQFDDYVARRSSWNNKADLERAGSREGSPETVVAAGAVQTRSRGPSIGRATSYTSDHVLVAVPEEEAEGLEGAVGPHETDREALLGRSRRNSEDGPAVLQEVDVTEPRWHRE</sequence>
<evidence type="ECO:0000313" key="3">
    <source>
        <dbReference type="EMBL" id="POR35562.1"/>
    </source>
</evidence>
<feature type="transmembrane region" description="Helical" evidence="2">
    <location>
        <begin position="126"/>
        <end position="151"/>
    </location>
</feature>
<feature type="transmembrane region" description="Helical" evidence="2">
    <location>
        <begin position="96"/>
        <end position="120"/>
    </location>
</feature>
<evidence type="ECO:0000313" key="4">
    <source>
        <dbReference type="Proteomes" id="UP000237481"/>
    </source>
</evidence>
<keyword evidence="2" id="KW-0812">Transmembrane</keyword>
<comment type="caution">
    <text evidence="3">The sequence shown here is derived from an EMBL/GenBank/DDBJ whole genome shotgun (WGS) entry which is preliminary data.</text>
</comment>
<evidence type="ECO:0000256" key="1">
    <source>
        <dbReference type="SAM" id="MobiDB-lite"/>
    </source>
</evidence>
<keyword evidence="4" id="KW-1185">Reference proteome</keyword>
<organism evidence="3 4">
    <name type="scientific">Tolypocladium paradoxum</name>
    <dbReference type="NCBI Taxonomy" id="94208"/>
    <lineage>
        <taxon>Eukaryota</taxon>
        <taxon>Fungi</taxon>
        <taxon>Dikarya</taxon>
        <taxon>Ascomycota</taxon>
        <taxon>Pezizomycotina</taxon>
        <taxon>Sordariomycetes</taxon>
        <taxon>Hypocreomycetidae</taxon>
        <taxon>Hypocreales</taxon>
        <taxon>Ophiocordycipitaceae</taxon>
        <taxon>Tolypocladium</taxon>
    </lineage>
</organism>